<keyword evidence="2" id="KW-1133">Transmembrane helix</keyword>
<evidence type="ECO:0000313" key="3">
    <source>
        <dbReference type="EMBL" id="PAC72900.1"/>
    </source>
</evidence>
<name>A0A267WJU2_BIFPS</name>
<dbReference type="RefSeq" id="WP_095279855.1">
    <property type="nucleotide sequence ID" value="NZ_MNLB01000010.1"/>
</dbReference>
<sequence length="376" mass="36852">MKNFFKGISFSSICAGALAAVTSFLLSAKIGIAGSVIGVAAGSVVSAVATQVYKNVLKASGEKIQQAVPFPSSSETVSNERAADETQVLGSSEQDDETRIIGSSPVASDVTMVLSADTAAVAQSGLPRVISSGQEYADATRALGDIAGAGETSVFPNGQRGVSDVGVVTGKTGTLGSAHDARVQHAGQRSSNWLHSKYAPAIIAFVSALVGVGVSAGLILAFTGGQGTDTVVRDVVHEKVVPSHGNTDDYQTGDGQTPVQKPKSDSTDSNDETTTDGSDKTTNGSTDSSTSNGTSSNTNGSTSGNSGSSSDNSSNGSSQNGTDSSNGTGSNGGTSGTTGDGSSSGSGNSGTDGSTGTGASGSTDGTTGSTGDASSN</sequence>
<proteinExistence type="predicted"/>
<feature type="compositionally biased region" description="Low complexity" evidence="1">
    <location>
        <begin position="280"/>
        <end position="328"/>
    </location>
</feature>
<evidence type="ECO:0000313" key="4">
    <source>
        <dbReference type="Proteomes" id="UP000216789"/>
    </source>
</evidence>
<keyword evidence="2" id="KW-0472">Membrane</keyword>
<dbReference type="AlphaFoldDB" id="A0A267WJU2"/>
<feature type="transmembrane region" description="Helical" evidence="2">
    <location>
        <begin position="7"/>
        <end position="26"/>
    </location>
</feature>
<accession>A0A267WJU2</accession>
<feature type="compositionally biased region" description="Low complexity" evidence="1">
    <location>
        <begin position="360"/>
        <end position="376"/>
    </location>
</feature>
<feature type="transmembrane region" description="Helical" evidence="2">
    <location>
        <begin position="32"/>
        <end position="53"/>
    </location>
</feature>
<keyword evidence="2" id="KW-0812">Transmembrane</keyword>
<reference evidence="3 4" key="1">
    <citation type="journal article" date="2017" name="ISME J.">
        <title>Unveiling bifidobacterial biogeography across the mammalian branch of the tree of life.</title>
        <authorList>
            <person name="Milani C."/>
            <person name="Mangifesta M."/>
            <person name="Mancabelli L."/>
            <person name="Lugli G.A."/>
            <person name="James K."/>
            <person name="Duranti S."/>
            <person name="Turroni F."/>
            <person name="Ferrario C."/>
            <person name="Ossiprandi M.C."/>
            <person name="van Sinderen D."/>
            <person name="Ventura M."/>
        </authorList>
    </citation>
    <scope>NUCLEOTIDE SEQUENCE [LARGE SCALE GENOMIC DNA]</scope>
    <source>
        <strain evidence="3 4">1E</strain>
    </source>
</reference>
<dbReference type="EMBL" id="MNLB01000010">
    <property type="protein sequence ID" value="PAC72900.1"/>
    <property type="molecule type" value="Genomic_DNA"/>
</dbReference>
<organism evidence="3 4">
    <name type="scientific">Bifidobacterium pseudocatenulatum</name>
    <dbReference type="NCBI Taxonomy" id="28026"/>
    <lineage>
        <taxon>Bacteria</taxon>
        <taxon>Bacillati</taxon>
        <taxon>Actinomycetota</taxon>
        <taxon>Actinomycetes</taxon>
        <taxon>Bifidobacteriales</taxon>
        <taxon>Bifidobacteriaceae</taxon>
        <taxon>Bifidobacterium</taxon>
    </lineage>
</organism>
<evidence type="ECO:0000256" key="2">
    <source>
        <dbReference type="SAM" id="Phobius"/>
    </source>
</evidence>
<feature type="region of interest" description="Disordered" evidence="1">
    <location>
        <begin position="242"/>
        <end position="376"/>
    </location>
</feature>
<comment type="caution">
    <text evidence="3">The sequence shown here is derived from an EMBL/GenBank/DDBJ whole genome shotgun (WGS) entry which is preliminary data.</text>
</comment>
<evidence type="ECO:0000256" key="1">
    <source>
        <dbReference type="SAM" id="MobiDB-lite"/>
    </source>
</evidence>
<gene>
    <name evidence="3" type="ORF">BPS1E_1594</name>
</gene>
<feature type="compositionally biased region" description="Polar residues" evidence="1">
    <location>
        <begin position="244"/>
        <end position="259"/>
    </location>
</feature>
<feature type="compositionally biased region" description="Gly residues" evidence="1">
    <location>
        <begin position="329"/>
        <end position="359"/>
    </location>
</feature>
<dbReference type="Proteomes" id="UP000216789">
    <property type="component" value="Unassembled WGS sequence"/>
</dbReference>
<feature type="transmembrane region" description="Helical" evidence="2">
    <location>
        <begin position="198"/>
        <end position="222"/>
    </location>
</feature>
<feature type="region of interest" description="Disordered" evidence="1">
    <location>
        <begin position="70"/>
        <end position="98"/>
    </location>
</feature>
<protein>
    <submittedName>
        <fullName evidence="3">ABC transporter permease</fullName>
    </submittedName>
</protein>